<comment type="caution">
    <text evidence="1">The sequence shown here is derived from an EMBL/GenBank/DDBJ whole genome shotgun (WGS) entry which is preliminary data.</text>
</comment>
<sequence>MSIPLIFRNIKEICELAGIIKFDISTLEFSKRIILFARLEFQYIHKSSKIFMLAFSMLLFNFDLINFSNYQPDIFLIPTPDN</sequence>
<evidence type="ECO:0000313" key="2">
    <source>
        <dbReference type="Proteomes" id="UP000276133"/>
    </source>
</evidence>
<organism evidence="1 2">
    <name type="scientific">Brachionus plicatilis</name>
    <name type="common">Marine rotifer</name>
    <name type="synonym">Brachionus muelleri</name>
    <dbReference type="NCBI Taxonomy" id="10195"/>
    <lineage>
        <taxon>Eukaryota</taxon>
        <taxon>Metazoa</taxon>
        <taxon>Spiralia</taxon>
        <taxon>Gnathifera</taxon>
        <taxon>Rotifera</taxon>
        <taxon>Eurotatoria</taxon>
        <taxon>Monogononta</taxon>
        <taxon>Pseudotrocha</taxon>
        <taxon>Ploima</taxon>
        <taxon>Brachionidae</taxon>
        <taxon>Brachionus</taxon>
    </lineage>
</organism>
<dbReference type="AlphaFoldDB" id="A0A3M7QB41"/>
<dbReference type="Proteomes" id="UP000276133">
    <property type="component" value="Unassembled WGS sequence"/>
</dbReference>
<protein>
    <submittedName>
        <fullName evidence="1">Uncharacterized protein</fullName>
    </submittedName>
</protein>
<accession>A0A3M7QB41</accession>
<keyword evidence="2" id="KW-1185">Reference proteome</keyword>
<gene>
    <name evidence="1" type="ORF">BpHYR1_046802</name>
</gene>
<proteinExistence type="predicted"/>
<evidence type="ECO:0000313" key="1">
    <source>
        <dbReference type="EMBL" id="RNA08636.1"/>
    </source>
</evidence>
<name>A0A3M7QB41_BRAPC</name>
<dbReference type="EMBL" id="REGN01006679">
    <property type="protein sequence ID" value="RNA08636.1"/>
    <property type="molecule type" value="Genomic_DNA"/>
</dbReference>
<reference evidence="1 2" key="1">
    <citation type="journal article" date="2018" name="Sci. Rep.">
        <title>Genomic signatures of local adaptation to the degree of environmental predictability in rotifers.</title>
        <authorList>
            <person name="Franch-Gras L."/>
            <person name="Hahn C."/>
            <person name="Garcia-Roger E.M."/>
            <person name="Carmona M.J."/>
            <person name="Serra M."/>
            <person name="Gomez A."/>
        </authorList>
    </citation>
    <scope>NUCLEOTIDE SEQUENCE [LARGE SCALE GENOMIC DNA]</scope>
    <source>
        <strain evidence="1">HYR1</strain>
    </source>
</reference>